<reference evidence="1 2" key="1">
    <citation type="submission" date="2015-12" db="EMBL/GenBank/DDBJ databases">
        <title>Complete genome of Roseateles depolymerans KCTC 42856.</title>
        <authorList>
            <person name="Kim K.M."/>
        </authorList>
    </citation>
    <scope>NUCLEOTIDE SEQUENCE [LARGE SCALE GENOMIC DNA]</scope>
    <source>
        <strain evidence="1 2">KCTC 42856</strain>
    </source>
</reference>
<name>A0A0U3LPT9_9BURK</name>
<dbReference type="InterPro" id="IPR021815">
    <property type="entry name" value="TsiV"/>
</dbReference>
<sequence>MTTTTTIAEFVRANGGAAVLDGIHLPYADAKAGPAAKFGLRAELYLPDEDRSLLRTQAAEFLHEFWAMFPDQVNEFLQRDKKRSTRFGGDPGAAIEADIASSAPKTGYSGALFGRADIGLPNDDIPVYQANVLVNRAGDSDLSFFDLSMPLASVSGSLHTVPLLERFLGWCRRFKPRHGSAGFSFIVCPGMSQNSVYALQLMNRFPGFDFPSAVDFTMEVGGVHDRIKSVNWLTALGDELVAQLGGLEMMRQALEPACTVHGYDGGVVIQAGPTPRLGDTHANDVPAEYRLAARVTRPVRFEDYDEGLFRVPKELNKRDETLKWIRRFD</sequence>
<dbReference type="Proteomes" id="UP000060699">
    <property type="component" value="Chromosome"/>
</dbReference>
<accession>A0A0U3LPT9</accession>
<organism evidence="1 2">
    <name type="scientific">Roseateles depolymerans</name>
    <dbReference type="NCBI Taxonomy" id="76731"/>
    <lineage>
        <taxon>Bacteria</taxon>
        <taxon>Pseudomonadati</taxon>
        <taxon>Pseudomonadota</taxon>
        <taxon>Betaproteobacteria</taxon>
        <taxon>Burkholderiales</taxon>
        <taxon>Sphaerotilaceae</taxon>
        <taxon>Roseateles</taxon>
    </lineage>
</organism>
<protein>
    <submittedName>
        <fullName evidence="1">Uncharacterized protein</fullName>
    </submittedName>
</protein>
<gene>
    <name evidence="1" type="ORF">RD2015_2516</name>
</gene>
<evidence type="ECO:0000313" key="1">
    <source>
        <dbReference type="EMBL" id="ALV06983.1"/>
    </source>
</evidence>
<keyword evidence="2" id="KW-1185">Reference proteome</keyword>
<dbReference type="EMBL" id="CP013729">
    <property type="protein sequence ID" value="ALV06983.1"/>
    <property type="molecule type" value="Genomic_DNA"/>
</dbReference>
<dbReference type="KEGG" id="rdp:RD2015_2516"/>
<evidence type="ECO:0000313" key="2">
    <source>
        <dbReference type="Proteomes" id="UP000060699"/>
    </source>
</evidence>
<proteinExistence type="predicted"/>
<dbReference type="AlphaFoldDB" id="A0A0U3LPT9"/>
<dbReference type="Pfam" id="PF11876">
    <property type="entry name" value="TsiV"/>
    <property type="match status" value="1"/>
</dbReference>
<dbReference type="OrthoDB" id="8986326at2"/>
<dbReference type="STRING" id="76731.RD2015_2516"/>